<dbReference type="SUPFAM" id="SSF53271">
    <property type="entry name" value="PRTase-like"/>
    <property type="match status" value="1"/>
</dbReference>
<dbReference type="Gene3D" id="3.40.50.2020">
    <property type="match status" value="1"/>
</dbReference>
<protein>
    <submittedName>
        <fullName evidence="3">Amidophosphoribosyltransferase</fullName>
    </submittedName>
</protein>
<dbReference type="CDD" id="cd06223">
    <property type="entry name" value="PRTases_typeI"/>
    <property type="match status" value="1"/>
</dbReference>
<keyword evidence="3" id="KW-0808">Transferase</keyword>
<dbReference type="EMBL" id="PCRK01000183">
    <property type="protein sequence ID" value="PIP18631.1"/>
    <property type="molecule type" value="Genomic_DNA"/>
</dbReference>
<accession>A0A2G9YJD3</accession>
<sequence>MLRSLRDIIYPKTCLSCKTKISATTGEELICRKCYSEIKRNLPPFCSSCGRHLEKNNLNKNICPACIKKRLNFDRAFSPCVYDGVIKKLIHEFKYKGKDNLGAALSKIMIDFIKEYNLPISYLDFIIPMPLHKTRLREREFNQAEILGIHIAKEFKKDLVSGALMRHRQTKTQTELKNNERFLNVADSFSITNPANLKGKNLLLIDDVLTTGATSSEAALTLKKAGAHAVFVLTLAN</sequence>
<dbReference type="InterPro" id="IPR044005">
    <property type="entry name" value="DZR_2"/>
</dbReference>
<dbReference type="AlphaFoldDB" id="A0A2G9YJD3"/>
<dbReference type="InterPro" id="IPR000836">
    <property type="entry name" value="PRTase_dom"/>
</dbReference>
<keyword evidence="3" id="KW-0328">Glycosyltransferase</keyword>
<feature type="domain" description="Double zinc ribbon" evidence="2">
    <location>
        <begin position="7"/>
        <end position="66"/>
    </location>
</feature>
<name>A0A2G9YJD3_9BACT</name>
<reference evidence="3 4" key="1">
    <citation type="submission" date="2017-09" db="EMBL/GenBank/DDBJ databases">
        <title>Depth-based differentiation of microbial function through sediment-hosted aquifers and enrichment of novel symbionts in the deep terrestrial subsurface.</title>
        <authorList>
            <person name="Probst A.J."/>
            <person name="Ladd B."/>
            <person name="Jarett J.K."/>
            <person name="Geller-Mcgrath D.E."/>
            <person name="Sieber C.M."/>
            <person name="Emerson J.B."/>
            <person name="Anantharaman K."/>
            <person name="Thomas B.C."/>
            <person name="Malmstrom R."/>
            <person name="Stieglmeier M."/>
            <person name="Klingl A."/>
            <person name="Woyke T."/>
            <person name="Ryan C.M."/>
            <person name="Banfield J.F."/>
        </authorList>
    </citation>
    <scope>NUCLEOTIDE SEQUENCE [LARGE SCALE GENOMIC DNA]</scope>
    <source>
        <strain evidence="3">CG23_combo_of_CG06-09_8_20_14_all_41_10</strain>
    </source>
</reference>
<dbReference type="Proteomes" id="UP000231292">
    <property type="component" value="Unassembled WGS sequence"/>
</dbReference>
<dbReference type="Pfam" id="PF18912">
    <property type="entry name" value="DZR_2"/>
    <property type="match status" value="1"/>
</dbReference>
<evidence type="ECO:0000256" key="1">
    <source>
        <dbReference type="ARBA" id="ARBA00008007"/>
    </source>
</evidence>
<evidence type="ECO:0000259" key="2">
    <source>
        <dbReference type="Pfam" id="PF18912"/>
    </source>
</evidence>
<dbReference type="InterPro" id="IPR029057">
    <property type="entry name" value="PRTase-like"/>
</dbReference>
<dbReference type="PANTHER" id="PTHR47505">
    <property type="entry name" value="DNA UTILIZATION PROTEIN YHGH"/>
    <property type="match status" value="1"/>
</dbReference>
<dbReference type="PANTHER" id="PTHR47505:SF1">
    <property type="entry name" value="DNA UTILIZATION PROTEIN YHGH"/>
    <property type="match status" value="1"/>
</dbReference>
<dbReference type="InterPro" id="IPR051910">
    <property type="entry name" value="ComF/GntX_DNA_util-trans"/>
</dbReference>
<gene>
    <name evidence="3" type="ORF">COX41_07175</name>
</gene>
<dbReference type="GO" id="GO:0016757">
    <property type="term" value="F:glycosyltransferase activity"/>
    <property type="evidence" value="ECO:0007669"/>
    <property type="project" value="UniProtKB-KW"/>
</dbReference>
<proteinExistence type="inferred from homology"/>
<evidence type="ECO:0000313" key="3">
    <source>
        <dbReference type="EMBL" id="PIP18631.1"/>
    </source>
</evidence>
<evidence type="ECO:0000313" key="4">
    <source>
        <dbReference type="Proteomes" id="UP000231292"/>
    </source>
</evidence>
<organism evidence="3 4">
    <name type="scientific">Candidatus Sherwoodlollariibacterium unditelluris</name>
    <dbReference type="NCBI Taxonomy" id="1974757"/>
    <lineage>
        <taxon>Bacteria</taxon>
        <taxon>Pseudomonadati</taxon>
        <taxon>Candidatus Omnitrophota</taxon>
        <taxon>Candidatus Sherwoodlollariibacterium</taxon>
    </lineage>
</organism>
<comment type="similarity">
    <text evidence="1">Belongs to the ComF/GntX family.</text>
</comment>
<comment type="caution">
    <text evidence="3">The sequence shown here is derived from an EMBL/GenBank/DDBJ whole genome shotgun (WGS) entry which is preliminary data.</text>
</comment>